<dbReference type="EMBL" id="KB822697">
    <property type="protein sequence ID" value="ETI28516.1"/>
    <property type="molecule type" value="Genomic_DNA"/>
</dbReference>
<evidence type="ECO:0000313" key="1">
    <source>
        <dbReference type="EMBL" id="ETI28516.1"/>
    </source>
</evidence>
<proteinExistence type="predicted"/>
<dbReference type="Proteomes" id="UP000030678">
    <property type="component" value="Unassembled WGS sequence"/>
</dbReference>
<dbReference type="VEuPathDB" id="FungiDB:G647_00966"/>
<organism evidence="1 2">
    <name type="scientific">Cladophialophora carrionii CBS 160.54</name>
    <dbReference type="NCBI Taxonomy" id="1279043"/>
    <lineage>
        <taxon>Eukaryota</taxon>
        <taxon>Fungi</taxon>
        <taxon>Dikarya</taxon>
        <taxon>Ascomycota</taxon>
        <taxon>Pezizomycotina</taxon>
        <taxon>Eurotiomycetes</taxon>
        <taxon>Chaetothyriomycetidae</taxon>
        <taxon>Chaetothyriales</taxon>
        <taxon>Herpotrichiellaceae</taxon>
        <taxon>Cladophialophora</taxon>
    </lineage>
</organism>
<dbReference type="AlphaFoldDB" id="V9DPD7"/>
<evidence type="ECO:0000313" key="2">
    <source>
        <dbReference type="Proteomes" id="UP000030678"/>
    </source>
</evidence>
<name>V9DPD7_9EURO</name>
<gene>
    <name evidence="1" type="ORF">G647_00966</name>
</gene>
<dbReference type="GeneID" id="19979459"/>
<reference evidence="1 2" key="1">
    <citation type="submission" date="2013-03" db="EMBL/GenBank/DDBJ databases">
        <title>The Genome Sequence of Cladophialophora carrionii CBS 160.54.</title>
        <authorList>
            <consortium name="The Broad Institute Genomics Platform"/>
            <person name="Cuomo C."/>
            <person name="de Hoog S."/>
            <person name="Gorbushina A."/>
            <person name="Walker B."/>
            <person name="Young S.K."/>
            <person name="Zeng Q."/>
            <person name="Gargeya S."/>
            <person name="Fitzgerald M."/>
            <person name="Haas B."/>
            <person name="Abouelleil A."/>
            <person name="Allen A.W."/>
            <person name="Alvarado L."/>
            <person name="Arachchi H.M."/>
            <person name="Berlin A.M."/>
            <person name="Chapman S.B."/>
            <person name="Gainer-Dewar J."/>
            <person name="Goldberg J."/>
            <person name="Griggs A."/>
            <person name="Gujja S."/>
            <person name="Hansen M."/>
            <person name="Howarth C."/>
            <person name="Imamovic A."/>
            <person name="Ireland A."/>
            <person name="Larimer J."/>
            <person name="McCowan C."/>
            <person name="Murphy C."/>
            <person name="Pearson M."/>
            <person name="Poon T.W."/>
            <person name="Priest M."/>
            <person name="Roberts A."/>
            <person name="Saif S."/>
            <person name="Shea T."/>
            <person name="Sisk P."/>
            <person name="Sykes S."/>
            <person name="Wortman J."/>
            <person name="Nusbaum C."/>
            <person name="Birren B."/>
        </authorList>
    </citation>
    <scope>NUCLEOTIDE SEQUENCE [LARGE SCALE GENOMIC DNA]</scope>
    <source>
        <strain evidence="1 2">CBS 160.54</strain>
    </source>
</reference>
<sequence>MEISAQKPGAPLSYRVLQNRLRHRLYTAQPPVIVYAARRFHRKGERFNNQEGTCLPDAGLPDREADAVNAELEAVAVPVPKLAIRQLHALLTLLASAEQPPKRNILGVGSGDGVTGLTAFVRELEVAVGVVVVNIGPEAEVDVGPGEVGVGVLVFAKLVVVLTVELAVLELVLTVLETESEGNVEVKALMLDDELSRDAEEVDTVDEEDG</sequence>
<dbReference type="HOGENOM" id="CLU_1309981_0_0_1"/>
<accession>V9DPD7</accession>
<dbReference type="RefSeq" id="XP_008722590.1">
    <property type="nucleotide sequence ID" value="XM_008724368.1"/>
</dbReference>
<protein>
    <submittedName>
        <fullName evidence="1">Uncharacterized protein</fullName>
    </submittedName>
</protein>